<comment type="caution">
    <text evidence="1">The sequence shown here is derived from an EMBL/GenBank/DDBJ whole genome shotgun (WGS) entry which is preliminary data.</text>
</comment>
<dbReference type="EMBL" id="JBBPBN010000477">
    <property type="protein sequence ID" value="KAK8485850.1"/>
    <property type="molecule type" value="Genomic_DNA"/>
</dbReference>
<accession>A0ABR1ZYN2</accession>
<name>A0ABR1ZYN2_9ROSI</name>
<organism evidence="1 2">
    <name type="scientific">Hibiscus sabdariffa</name>
    <name type="common">roselle</name>
    <dbReference type="NCBI Taxonomy" id="183260"/>
    <lineage>
        <taxon>Eukaryota</taxon>
        <taxon>Viridiplantae</taxon>
        <taxon>Streptophyta</taxon>
        <taxon>Embryophyta</taxon>
        <taxon>Tracheophyta</taxon>
        <taxon>Spermatophyta</taxon>
        <taxon>Magnoliopsida</taxon>
        <taxon>eudicotyledons</taxon>
        <taxon>Gunneridae</taxon>
        <taxon>Pentapetalae</taxon>
        <taxon>rosids</taxon>
        <taxon>malvids</taxon>
        <taxon>Malvales</taxon>
        <taxon>Malvaceae</taxon>
        <taxon>Malvoideae</taxon>
        <taxon>Hibiscus</taxon>
    </lineage>
</organism>
<keyword evidence="2" id="KW-1185">Reference proteome</keyword>
<gene>
    <name evidence="1" type="ORF">V6N11_012877</name>
</gene>
<reference evidence="1 2" key="1">
    <citation type="journal article" date="2024" name="G3 (Bethesda)">
        <title>Genome assembly of Hibiscus sabdariffa L. provides insights into metabolisms of medicinal natural products.</title>
        <authorList>
            <person name="Kim T."/>
        </authorList>
    </citation>
    <scope>NUCLEOTIDE SEQUENCE [LARGE SCALE GENOMIC DNA]</scope>
    <source>
        <strain evidence="1">TK-2024</strain>
        <tissue evidence="1">Old leaves</tissue>
    </source>
</reference>
<dbReference type="Proteomes" id="UP001396334">
    <property type="component" value="Unassembled WGS sequence"/>
</dbReference>
<proteinExistence type="predicted"/>
<protein>
    <submittedName>
        <fullName evidence="1">Uncharacterized protein</fullName>
    </submittedName>
</protein>
<evidence type="ECO:0000313" key="2">
    <source>
        <dbReference type="Proteomes" id="UP001396334"/>
    </source>
</evidence>
<evidence type="ECO:0000313" key="1">
    <source>
        <dbReference type="EMBL" id="KAK8485850.1"/>
    </source>
</evidence>
<sequence>MLLIMARRCPWGMSRVMPCHACLDVLLLVLAIFLDGVRKFCQSLMVVFASADASAEYLEWTQLGRPFRFRLYSRNTELVFQAAYNVGGHTISIDTLQSSILGCQSPRPGQAPGFESDDIS</sequence>